<dbReference type="EMBL" id="JBHUCM010000039">
    <property type="protein sequence ID" value="MFD1543703.1"/>
    <property type="molecule type" value="Genomic_DNA"/>
</dbReference>
<feature type="region of interest" description="Disordered" evidence="1">
    <location>
        <begin position="311"/>
        <end position="331"/>
    </location>
</feature>
<dbReference type="Proteomes" id="UP001597097">
    <property type="component" value="Unassembled WGS sequence"/>
</dbReference>
<dbReference type="RefSeq" id="WP_219539276.1">
    <property type="nucleotide sequence ID" value="NZ_JAHKRM010000057.1"/>
</dbReference>
<organism evidence="3 4">
    <name type="scientific">Nonomuraea guangzhouensis</name>
    <dbReference type="NCBI Taxonomy" id="1291555"/>
    <lineage>
        <taxon>Bacteria</taxon>
        <taxon>Bacillati</taxon>
        <taxon>Actinomycetota</taxon>
        <taxon>Actinomycetes</taxon>
        <taxon>Streptosporangiales</taxon>
        <taxon>Streptosporangiaceae</taxon>
        <taxon>Nonomuraea</taxon>
    </lineage>
</organism>
<keyword evidence="4" id="KW-1185">Reference proteome</keyword>
<protein>
    <recommendedName>
        <fullName evidence="5">WD40 repeat domain-containing protein</fullName>
    </recommendedName>
</protein>
<keyword evidence="2" id="KW-1133">Transmembrane helix</keyword>
<reference evidence="4" key="1">
    <citation type="journal article" date="2019" name="Int. J. Syst. Evol. Microbiol.">
        <title>The Global Catalogue of Microorganisms (GCM) 10K type strain sequencing project: providing services to taxonomists for standard genome sequencing and annotation.</title>
        <authorList>
            <consortium name="The Broad Institute Genomics Platform"/>
            <consortium name="The Broad Institute Genome Sequencing Center for Infectious Disease"/>
            <person name="Wu L."/>
            <person name="Ma J."/>
        </authorList>
    </citation>
    <scope>NUCLEOTIDE SEQUENCE [LARGE SCALE GENOMIC DNA]</scope>
    <source>
        <strain evidence="4">CGMCC 1.15399</strain>
    </source>
</reference>
<keyword evidence="2" id="KW-0812">Transmembrane</keyword>
<evidence type="ECO:0000313" key="3">
    <source>
        <dbReference type="EMBL" id="MFD1543703.1"/>
    </source>
</evidence>
<keyword evidence="2" id="KW-0472">Membrane</keyword>
<evidence type="ECO:0008006" key="5">
    <source>
        <dbReference type="Google" id="ProtNLM"/>
    </source>
</evidence>
<evidence type="ECO:0000256" key="2">
    <source>
        <dbReference type="SAM" id="Phobius"/>
    </source>
</evidence>
<sequence>MSGIEEQLSRTLGHAAEQAPRLAAPAAERLETGYRRRRQRSQALLAAAAVVVLAGGTVVGLRTVGDTKALPAIGPSEVPSAMISAATTTKPIEKLWPQAVWKMPVEDSQGRELHPVALTDDGKLLVKAWREVEEPEVLYLYDLAGGDLRKIADIATSKKTGVAMGFSMGEGVVAWWTSAKASARLWTVPLTGGEARQVAEHKTGDDMIDSLAVAKGAIVFSLGKGGVFSVPAGGGQVTPIDRGTDLHLLSWPWAGSPGSWSPKDGAPFTHLVNLETGQTSDAAPARQGEKLLACGVGSCLSTMGNGARAFTRGRDGSEQQEVPTGYQIPEPPSQSRFYVRNLRSDAPGLGLYDLKTGALADLGIGDEASQGEVPVADRAGRMMTYRIKSDRYVIDLSRIP</sequence>
<feature type="transmembrane region" description="Helical" evidence="2">
    <location>
        <begin position="43"/>
        <end position="61"/>
    </location>
</feature>
<name>A0ABW4GN11_9ACTN</name>
<comment type="caution">
    <text evidence="3">The sequence shown here is derived from an EMBL/GenBank/DDBJ whole genome shotgun (WGS) entry which is preliminary data.</text>
</comment>
<gene>
    <name evidence="3" type="ORF">ACFSJ0_42135</name>
</gene>
<feature type="region of interest" description="Disordered" evidence="1">
    <location>
        <begin position="1"/>
        <end position="21"/>
    </location>
</feature>
<proteinExistence type="predicted"/>
<evidence type="ECO:0000256" key="1">
    <source>
        <dbReference type="SAM" id="MobiDB-lite"/>
    </source>
</evidence>
<accession>A0ABW4GN11</accession>
<evidence type="ECO:0000313" key="4">
    <source>
        <dbReference type="Proteomes" id="UP001597097"/>
    </source>
</evidence>